<dbReference type="Pfam" id="PF13456">
    <property type="entry name" value="RVT_3"/>
    <property type="match status" value="1"/>
</dbReference>
<protein>
    <recommendedName>
        <fullName evidence="1">Reverse transcriptase domain-containing protein</fullName>
    </recommendedName>
</protein>
<evidence type="ECO:0000313" key="3">
    <source>
        <dbReference type="Proteomes" id="UP001497516"/>
    </source>
</evidence>
<evidence type="ECO:0000313" key="2">
    <source>
        <dbReference type="EMBL" id="CAL1413360.1"/>
    </source>
</evidence>
<dbReference type="InterPro" id="IPR026960">
    <property type="entry name" value="RVT-Znf"/>
</dbReference>
<keyword evidence="3" id="KW-1185">Reference proteome</keyword>
<dbReference type="InterPro" id="IPR002156">
    <property type="entry name" value="RNaseH_domain"/>
</dbReference>
<dbReference type="Proteomes" id="UP001497516">
    <property type="component" value="Chromosome 9"/>
</dbReference>
<dbReference type="CDD" id="cd01650">
    <property type="entry name" value="RT_nLTR_like"/>
    <property type="match status" value="1"/>
</dbReference>
<proteinExistence type="predicted"/>
<name>A0AAV2GVM8_9ROSI</name>
<dbReference type="SUPFAM" id="SSF53098">
    <property type="entry name" value="Ribonuclease H-like"/>
    <property type="match status" value="1"/>
</dbReference>
<feature type="domain" description="Reverse transcriptase" evidence="1">
    <location>
        <begin position="223"/>
        <end position="489"/>
    </location>
</feature>
<reference evidence="2 3" key="1">
    <citation type="submission" date="2024-04" db="EMBL/GenBank/DDBJ databases">
        <authorList>
            <person name="Fracassetti M."/>
        </authorList>
    </citation>
    <scope>NUCLEOTIDE SEQUENCE [LARGE SCALE GENOMIC DNA]</scope>
</reference>
<dbReference type="InterPro" id="IPR000477">
    <property type="entry name" value="RT_dom"/>
</dbReference>
<accession>A0AAV2GVM8</accession>
<dbReference type="SUPFAM" id="SSF56672">
    <property type="entry name" value="DNA/RNA polymerases"/>
    <property type="match status" value="1"/>
</dbReference>
<evidence type="ECO:0000259" key="1">
    <source>
        <dbReference type="PROSITE" id="PS50878"/>
    </source>
</evidence>
<dbReference type="AlphaFoldDB" id="A0AAV2GVM8"/>
<dbReference type="EMBL" id="OZ034822">
    <property type="protein sequence ID" value="CAL1413360.1"/>
    <property type="molecule type" value="Genomic_DNA"/>
</dbReference>
<gene>
    <name evidence="2" type="ORF">LTRI10_LOCUS52599</name>
</gene>
<dbReference type="Pfam" id="PF13966">
    <property type="entry name" value="zf-RVT"/>
    <property type="match status" value="1"/>
</dbReference>
<dbReference type="InterPro" id="IPR012337">
    <property type="entry name" value="RNaseH-like_sf"/>
</dbReference>
<organism evidence="2 3">
    <name type="scientific">Linum trigynum</name>
    <dbReference type="NCBI Taxonomy" id="586398"/>
    <lineage>
        <taxon>Eukaryota</taxon>
        <taxon>Viridiplantae</taxon>
        <taxon>Streptophyta</taxon>
        <taxon>Embryophyta</taxon>
        <taxon>Tracheophyta</taxon>
        <taxon>Spermatophyta</taxon>
        <taxon>Magnoliopsida</taxon>
        <taxon>eudicotyledons</taxon>
        <taxon>Gunneridae</taxon>
        <taxon>Pentapetalae</taxon>
        <taxon>rosids</taxon>
        <taxon>fabids</taxon>
        <taxon>Malpighiales</taxon>
        <taxon>Linaceae</taxon>
        <taxon>Linum</taxon>
    </lineage>
</organism>
<dbReference type="PANTHER" id="PTHR33116">
    <property type="entry name" value="REVERSE TRANSCRIPTASE ZINC-BINDING DOMAIN-CONTAINING PROTEIN-RELATED-RELATED"/>
    <property type="match status" value="1"/>
</dbReference>
<dbReference type="InterPro" id="IPR036397">
    <property type="entry name" value="RNaseH_sf"/>
</dbReference>
<dbReference type="PROSITE" id="PS50878">
    <property type="entry name" value="RT_POL"/>
    <property type="match status" value="1"/>
</dbReference>
<dbReference type="PANTHER" id="PTHR33116:SF86">
    <property type="entry name" value="REVERSE TRANSCRIPTASE DOMAIN-CONTAINING PROTEIN"/>
    <property type="match status" value="1"/>
</dbReference>
<dbReference type="Gene3D" id="3.30.420.10">
    <property type="entry name" value="Ribonuclease H-like superfamily/Ribonuclease H"/>
    <property type="match status" value="1"/>
</dbReference>
<dbReference type="InterPro" id="IPR043502">
    <property type="entry name" value="DNA/RNA_pol_sf"/>
</dbReference>
<sequence>MEIIQRAWSKPLRGTAQFRAFNQLKTVRHDLVEWERLGTSNSARRIRELRTAIEDLRESAQVDWDAIRLLERELSSAYIEEESFWRQKSRVGWLREGDANTKLFHRTVLQRRRFNRLRGLKDETGTLQHEEEAMAGIAIPFYQSIFSSNNVDASSYVDSLGICIRVTREMNEALIAPVSPLEVKEAVFRIGSHQAPGSDGFTAAFFQVHWEVVGSLITDAVLSFFRSGWLLHNFNHTLISLLPKVPNAESMRQIRPIGLCQVFYKIIAKLLAARLSVILPEVVSSTQNGFVRGRLITDNILIGQEVMQFLKTKVQGRDKWMALKLDMEKAYDRVEWSFLLLILERLGFCLEWRRWVTACISSVSFSVLINGHPHGYFKPQRGLRQGDPLSPLLYAIYTEAFSAKLSSEIMAVNLHGLRVHRHAPLTSHLLFADDTYLFLRASLRECANLLSLLDELERVSGQKVNLSKSSMCVSANVSDQERLALGSFLGVADSTLADKYLGLPIHVQRSKTQTFRFVEEGLAARIRSWKSKAMSLAANETVIKSIGSASSIYTMSAFRLPSFTCRRLNGQLSRFWWADQDKDDGIHLLSWQEVCLSKFAGGLGFRDFERFNIALLAKQAWRVLMNPDSTLASLYRARYHPHTSFLEATPGPRPSWAWQGMLAGRDLLIRGLRWRIGDGTTVQVLADKWLPSNPPSIPLLQPHINFCPVLVSELICPFSRSWNVDLLTSLFLPESVSLILSIPLLLQASPDKLIWHHSPTGEYTVKTGYHVLTDELLSVHPPAPLPYDCRFWKVLWSLPLPPKLKFFWWRVVRGFLPVRAVLQVKRLVTDNTCPICSEGAETIGHSFLHCRVAVELWAMAGLGNLRRRLEGLSHLNCWQVLFFSCHLSKTEIADVVFLCWRVWKSRCWALHKHIQYMGQALFRQFRAQVDEWQLASAPLTLHRGGGGARRARMGATQEARNLVPAGVCPADGVLVRFDGAWKKDAGVGIGFVGFSNNGQLVFAFGRHYPGVSDPFISELLALRDAVNWCVLHGFGSVNFCGDCQLLIRRIRTREVNHGMGGALLEEVCSASALFSFFYCNFTPRLYNRAAHLVASNALSSTVRLLVDCRVCLSSVM</sequence>
<dbReference type="GO" id="GO:0003676">
    <property type="term" value="F:nucleic acid binding"/>
    <property type="evidence" value="ECO:0007669"/>
    <property type="project" value="InterPro"/>
</dbReference>
<dbReference type="InterPro" id="IPR044730">
    <property type="entry name" value="RNase_H-like_dom_plant"/>
</dbReference>
<dbReference type="CDD" id="cd06222">
    <property type="entry name" value="RNase_H_like"/>
    <property type="match status" value="1"/>
</dbReference>
<dbReference type="Pfam" id="PF00078">
    <property type="entry name" value="RVT_1"/>
    <property type="match status" value="1"/>
</dbReference>
<dbReference type="GO" id="GO:0004523">
    <property type="term" value="F:RNA-DNA hybrid ribonuclease activity"/>
    <property type="evidence" value="ECO:0007669"/>
    <property type="project" value="InterPro"/>
</dbReference>